<dbReference type="Gene3D" id="3.40.30.10">
    <property type="entry name" value="Glutaredoxin"/>
    <property type="match status" value="1"/>
</dbReference>
<dbReference type="PANTHER" id="PTHR12151:SF25">
    <property type="entry name" value="LINALOOL DEHYDRATASE_ISOMERASE DOMAIN-CONTAINING PROTEIN"/>
    <property type="match status" value="1"/>
</dbReference>
<keyword evidence="2 3" id="KW-0186">Copper</keyword>
<dbReference type="SUPFAM" id="SSF52833">
    <property type="entry name" value="Thioredoxin-like"/>
    <property type="match status" value="1"/>
</dbReference>
<dbReference type="PANTHER" id="PTHR12151">
    <property type="entry name" value="ELECTRON TRANSPORT PROTIN SCO1/SENC FAMILY MEMBER"/>
    <property type="match status" value="1"/>
</dbReference>
<evidence type="ECO:0000256" key="4">
    <source>
        <dbReference type="PIRSR" id="PIRSR603782-2"/>
    </source>
</evidence>
<dbReference type="PROSITE" id="PS51352">
    <property type="entry name" value="THIOREDOXIN_2"/>
    <property type="match status" value="1"/>
</dbReference>
<dbReference type="GO" id="GO:0046872">
    <property type="term" value="F:metal ion binding"/>
    <property type="evidence" value="ECO:0007669"/>
    <property type="project" value="UniProtKB-KW"/>
</dbReference>
<dbReference type="KEGG" id="hbh:E4T21_06225"/>
<keyword evidence="4" id="KW-1015">Disulfide bond</keyword>
<feature type="domain" description="Thioredoxin" evidence="5">
    <location>
        <begin position="1"/>
        <end position="160"/>
    </location>
</feature>
<comment type="similarity">
    <text evidence="1">Belongs to the SCO1/2 family.</text>
</comment>
<dbReference type="Proteomes" id="UP000324285">
    <property type="component" value="Chromosome"/>
</dbReference>
<dbReference type="CDD" id="cd02968">
    <property type="entry name" value="SCO"/>
    <property type="match status" value="1"/>
</dbReference>
<gene>
    <name evidence="6" type="ORF">E4T21_06225</name>
</gene>
<dbReference type="Pfam" id="PF02630">
    <property type="entry name" value="SCO1-SenC"/>
    <property type="match status" value="1"/>
</dbReference>
<evidence type="ECO:0000256" key="1">
    <source>
        <dbReference type="ARBA" id="ARBA00010996"/>
    </source>
</evidence>
<feature type="disulfide bond" description="Redox-active" evidence="4">
    <location>
        <begin position="35"/>
        <end position="39"/>
    </location>
</feature>
<dbReference type="InterPro" id="IPR013766">
    <property type="entry name" value="Thioredoxin_domain"/>
</dbReference>
<dbReference type="EMBL" id="CP038437">
    <property type="protein sequence ID" value="QEM81179.2"/>
    <property type="molecule type" value="Genomic_DNA"/>
</dbReference>
<feature type="binding site" evidence="3">
    <location>
        <position position="125"/>
    </location>
    <ligand>
        <name>Cu cation</name>
        <dbReference type="ChEBI" id="CHEBI:23378"/>
    </ligand>
</feature>
<feature type="binding site" evidence="3">
    <location>
        <position position="35"/>
    </location>
    <ligand>
        <name>Cu cation</name>
        <dbReference type="ChEBI" id="CHEBI:23378"/>
    </ligand>
</feature>
<dbReference type="AlphaFoldDB" id="A0A856QMK3"/>
<evidence type="ECO:0000313" key="6">
    <source>
        <dbReference type="EMBL" id="QEM81179.2"/>
    </source>
</evidence>
<feature type="binding site" evidence="3">
    <location>
        <position position="39"/>
    </location>
    <ligand>
        <name>Cu cation</name>
        <dbReference type="ChEBI" id="CHEBI:23378"/>
    </ligand>
</feature>
<protein>
    <submittedName>
        <fullName evidence="6">SCO family protein</fullName>
    </submittedName>
</protein>
<name>A0A856QMK3_9GAMM</name>
<organism evidence="6 7">
    <name type="scientific">Halomonas binhaiensis</name>
    <dbReference type="NCBI Taxonomy" id="2562282"/>
    <lineage>
        <taxon>Bacteria</taxon>
        <taxon>Pseudomonadati</taxon>
        <taxon>Pseudomonadota</taxon>
        <taxon>Gammaproteobacteria</taxon>
        <taxon>Oceanospirillales</taxon>
        <taxon>Halomonadaceae</taxon>
        <taxon>Halomonas</taxon>
    </lineage>
</organism>
<proteinExistence type="inferred from homology"/>
<dbReference type="FunFam" id="3.40.30.10:FF:000013">
    <property type="entry name" value="Blast:Protein SCO1 homolog, mitochondrial"/>
    <property type="match status" value="1"/>
</dbReference>
<evidence type="ECO:0000256" key="2">
    <source>
        <dbReference type="ARBA" id="ARBA00023008"/>
    </source>
</evidence>
<reference evidence="6" key="1">
    <citation type="submission" date="2021-02" db="EMBL/GenBank/DDBJ databases">
        <title>Strain Y2R2, a novel species of the genus Halomonas.</title>
        <authorList>
            <person name="Huang H."/>
        </authorList>
    </citation>
    <scope>NUCLEOTIDE SEQUENCE</scope>
    <source>
        <strain evidence="6">Y2R2</strain>
    </source>
</reference>
<sequence>MPPLDFHLTDEDGKDVDAEDFQGKTTLLFFGYTHCPDVCPITLARLATAFRQVDDKAREDIQVLFVSVDPARDTPEIMKEYTNAFGPQFIGLTGSKSDIDAITNRYRVSYEYGEKDESGNYDVTHSSATFAFNREGDAQLLIRDDDPMKAVVSDLEALAEGS</sequence>
<keyword evidence="3" id="KW-0479">Metal-binding</keyword>
<evidence type="ECO:0000256" key="3">
    <source>
        <dbReference type="PIRSR" id="PIRSR603782-1"/>
    </source>
</evidence>
<accession>A0A856QMK3</accession>
<keyword evidence="7" id="KW-1185">Reference proteome</keyword>
<dbReference type="InterPro" id="IPR036249">
    <property type="entry name" value="Thioredoxin-like_sf"/>
</dbReference>
<evidence type="ECO:0000313" key="7">
    <source>
        <dbReference type="Proteomes" id="UP000324285"/>
    </source>
</evidence>
<evidence type="ECO:0000259" key="5">
    <source>
        <dbReference type="PROSITE" id="PS51352"/>
    </source>
</evidence>
<dbReference type="InterPro" id="IPR003782">
    <property type="entry name" value="SCO1/SenC"/>
</dbReference>